<evidence type="ECO:0000313" key="5">
    <source>
        <dbReference type="Proteomes" id="UP000557566"/>
    </source>
</evidence>
<dbReference type="AlphaFoldDB" id="A0A8H4LY70"/>
<dbReference type="InterPro" id="IPR012462">
    <property type="entry name" value="UFSP1/2_DUB_cat"/>
</dbReference>
<protein>
    <recommendedName>
        <fullName evidence="3">UFSP1/2/DUB catalytic domain-containing protein</fullName>
    </recommendedName>
</protein>
<dbReference type="Proteomes" id="UP000557566">
    <property type="component" value="Unassembled WGS sequence"/>
</dbReference>
<dbReference type="GO" id="GO:0016787">
    <property type="term" value="F:hydrolase activity"/>
    <property type="evidence" value="ECO:0007669"/>
    <property type="project" value="UniProtKB-KW"/>
</dbReference>
<name>A0A8H4LY70_9HYPO</name>
<comment type="caution">
    <text evidence="4">The sequence shown here is derived from an EMBL/GenBank/DDBJ whole genome shotgun (WGS) entry which is preliminary data.</text>
</comment>
<evidence type="ECO:0000313" key="4">
    <source>
        <dbReference type="EMBL" id="KAF4507137.1"/>
    </source>
</evidence>
<proteinExistence type="predicted"/>
<keyword evidence="1" id="KW-0378">Hydrolase</keyword>
<evidence type="ECO:0000256" key="1">
    <source>
        <dbReference type="ARBA" id="ARBA00022801"/>
    </source>
</evidence>
<evidence type="ECO:0000259" key="3">
    <source>
        <dbReference type="Pfam" id="PF07910"/>
    </source>
</evidence>
<feature type="compositionally biased region" description="Low complexity" evidence="2">
    <location>
        <begin position="15"/>
        <end position="28"/>
    </location>
</feature>
<sequence>MASTQQTQTTKEPVPASAPASQPSADQPHPMEPMTTDGESMRLRGGGEGEAICCGLLGTFHLGKFAHEQRMPAWLVRLLETEGQVCTEGLLPVLEQLLQQSPSTKIAHLCHPCVRHVSKLPHEGGFCGYRNVQTLVSYLIATRSPGSEHFGNRLPTVLEIQDLIEQAWDKGYNPRGRLETGGIKQTRKFIGTPEAQALFNSLDIPCSVQAFRPTSGVKVTQILLETLEDYFNRGWEGANSTKVRSTKLPPVFLQHQGHSVTVIGIERQKDNQVFLVVFDPSHGESGSMKRLIAGDVGEHTPKTSKLLKPYQRGIKYLGRHDEFEMLRLGEGQQTRRIGL</sequence>
<dbReference type="Pfam" id="PF07910">
    <property type="entry name" value="Peptidase_C78"/>
    <property type="match status" value="1"/>
</dbReference>
<evidence type="ECO:0000256" key="2">
    <source>
        <dbReference type="SAM" id="MobiDB-lite"/>
    </source>
</evidence>
<feature type="compositionally biased region" description="Polar residues" evidence="2">
    <location>
        <begin position="1"/>
        <end position="11"/>
    </location>
</feature>
<keyword evidence="5" id="KW-1185">Reference proteome</keyword>
<accession>A0A8H4LY70</accession>
<organism evidence="4 5">
    <name type="scientific">Ophiocordyceps sinensis</name>
    <dbReference type="NCBI Taxonomy" id="72228"/>
    <lineage>
        <taxon>Eukaryota</taxon>
        <taxon>Fungi</taxon>
        <taxon>Dikarya</taxon>
        <taxon>Ascomycota</taxon>
        <taxon>Pezizomycotina</taxon>
        <taxon>Sordariomycetes</taxon>
        <taxon>Hypocreomycetidae</taxon>
        <taxon>Hypocreales</taxon>
        <taxon>Ophiocordycipitaceae</taxon>
        <taxon>Ophiocordyceps</taxon>
    </lineage>
</organism>
<reference evidence="4 5" key="1">
    <citation type="journal article" date="2020" name="Genome Biol. Evol.">
        <title>A new high-quality draft genome assembly of the Chinese cordyceps Ophiocordyceps sinensis.</title>
        <authorList>
            <person name="Shu R."/>
            <person name="Zhang J."/>
            <person name="Meng Q."/>
            <person name="Zhang H."/>
            <person name="Zhou G."/>
            <person name="Li M."/>
            <person name="Wu P."/>
            <person name="Zhao Y."/>
            <person name="Chen C."/>
            <person name="Qin Q."/>
        </authorList>
    </citation>
    <scope>NUCLEOTIDE SEQUENCE [LARGE SCALE GENOMIC DNA]</scope>
    <source>
        <strain evidence="4 5">IOZ07</strain>
    </source>
</reference>
<dbReference type="OrthoDB" id="288987at2759"/>
<feature type="region of interest" description="Disordered" evidence="2">
    <location>
        <begin position="1"/>
        <end position="43"/>
    </location>
</feature>
<dbReference type="EMBL" id="JAAVMX010000006">
    <property type="protein sequence ID" value="KAF4507137.1"/>
    <property type="molecule type" value="Genomic_DNA"/>
</dbReference>
<gene>
    <name evidence="4" type="ORF">G6O67_005805</name>
</gene>
<dbReference type="Gene3D" id="3.90.70.130">
    <property type="match status" value="1"/>
</dbReference>
<feature type="domain" description="UFSP1/2/DUB catalytic" evidence="3">
    <location>
        <begin position="107"/>
        <end position="325"/>
    </location>
</feature>